<evidence type="ECO:0000313" key="4">
    <source>
        <dbReference type="Proteomes" id="UP000444721"/>
    </source>
</evidence>
<protein>
    <submittedName>
        <fullName evidence="3">Uncharacterized protein</fullName>
    </submittedName>
</protein>
<dbReference type="RefSeq" id="XP_044560050.1">
    <property type="nucleotide sequence ID" value="XM_044708844.1"/>
</dbReference>
<evidence type="ECO:0000313" key="3">
    <source>
        <dbReference type="EMBL" id="KAF0975337.1"/>
    </source>
</evidence>
<proteinExistence type="predicted"/>
<keyword evidence="2" id="KW-0732">Signal</keyword>
<gene>
    <name evidence="3" type="ORF">FDP41_005331</name>
</gene>
<dbReference type="Proteomes" id="UP000444721">
    <property type="component" value="Unassembled WGS sequence"/>
</dbReference>
<feature type="signal peptide" evidence="2">
    <location>
        <begin position="1"/>
        <end position="37"/>
    </location>
</feature>
<feature type="chain" id="PRO_5025414313" evidence="2">
    <location>
        <begin position="38"/>
        <end position="138"/>
    </location>
</feature>
<comment type="caution">
    <text evidence="3">The sequence shown here is derived from an EMBL/GenBank/DDBJ whole genome shotgun (WGS) entry which is preliminary data.</text>
</comment>
<dbReference type="VEuPathDB" id="AmoebaDB:FDP41_005331"/>
<dbReference type="EMBL" id="VFQX01000044">
    <property type="protein sequence ID" value="KAF0975337.1"/>
    <property type="molecule type" value="Genomic_DNA"/>
</dbReference>
<dbReference type="VEuPathDB" id="AmoebaDB:NfTy_065430"/>
<dbReference type="GeneID" id="68112549"/>
<feature type="region of interest" description="Disordered" evidence="1">
    <location>
        <begin position="104"/>
        <end position="138"/>
    </location>
</feature>
<sequence>MFKSSHPTFKLSILCLAAVLALLAVSFLSIHTSSVHAEQDEEIINRETSLTKTSPNNGTQVGSLSSVVSEQILDEDDDDMEDYDMDDFAILGNEWLLKEIKDVDDQMKSEEEDTGSETSVSWENPARAQSAATPTTTA</sequence>
<evidence type="ECO:0000256" key="1">
    <source>
        <dbReference type="SAM" id="MobiDB-lite"/>
    </source>
</evidence>
<dbReference type="VEuPathDB" id="AmoebaDB:NF0015400"/>
<dbReference type="AlphaFoldDB" id="A0A6A5BE46"/>
<organism evidence="3 4">
    <name type="scientific">Naegleria fowleri</name>
    <name type="common">Brain eating amoeba</name>
    <dbReference type="NCBI Taxonomy" id="5763"/>
    <lineage>
        <taxon>Eukaryota</taxon>
        <taxon>Discoba</taxon>
        <taxon>Heterolobosea</taxon>
        <taxon>Tetramitia</taxon>
        <taxon>Eutetramitia</taxon>
        <taxon>Vahlkampfiidae</taxon>
        <taxon>Naegleria</taxon>
    </lineage>
</organism>
<keyword evidence="4" id="KW-1185">Reference proteome</keyword>
<evidence type="ECO:0000256" key="2">
    <source>
        <dbReference type="SAM" id="SignalP"/>
    </source>
</evidence>
<reference evidence="3 4" key="1">
    <citation type="journal article" date="2019" name="Sci. Rep.">
        <title>Nanopore sequencing improves the draft genome of the human pathogenic amoeba Naegleria fowleri.</title>
        <authorList>
            <person name="Liechti N."/>
            <person name="Schurch N."/>
            <person name="Bruggmann R."/>
            <person name="Wittwer M."/>
        </authorList>
    </citation>
    <scope>NUCLEOTIDE SEQUENCE [LARGE SCALE GENOMIC DNA]</scope>
    <source>
        <strain evidence="3 4">ATCC 30894</strain>
    </source>
</reference>
<name>A0A6A5BE46_NAEFO</name>
<accession>A0A6A5BE46</accession>